<dbReference type="InterPro" id="IPR036388">
    <property type="entry name" value="WH-like_DNA-bd_sf"/>
</dbReference>
<dbReference type="GO" id="GO:0004519">
    <property type="term" value="F:endonuclease activity"/>
    <property type="evidence" value="ECO:0007669"/>
    <property type="project" value="UniProtKB-KW"/>
</dbReference>
<dbReference type="Proteomes" id="UP000297565">
    <property type="component" value="Unassembled WGS sequence"/>
</dbReference>
<dbReference type="InterPro" id="IPR009061">
    <property type="entry name" value="DNA-bd_dom_put_sf"/>
</dbReference>
<proteinExistence type="predicted"/>
<keyword evidence="2" id="KW-0540">Nuclease</keyword>
<organism evidence="2 3">
    <name type="scientific">Histophilus somni</name>
    <name type="common">Haemophilus somnus</name>
    <dbReference type="NCBI Taxonomy" id="731"/>
    <lineage>
        <taxon>Bacteria</taxon>
        <taxon>Pseudomonadati</taxon>
        <taxon>Pseudomonadota</taxon>
        <taxon>Gammaproteobacteria</taxon>
        <taxon>Pasteurellales</taxon>
        <taxon>Pasteurellaceae</taxon>
        <taxon>Histophilus</taxon>
    </lineage>
</organism>
<dbReference type="EMBL" id="SNRV01000001">
    <property type="protein sequence ID" value="TEW31422.1"/>
    <property type="molecule type" value="Genomic_DNA"/>
</dbReference>
<comment type="caution">
    <text evidence="2">The sequence shown here is derived from an EMBL/GenBank/DDBJ whole genome shotgun (WGS) entry which is preliminary data.</text>
</comment>
<dbReference type="PROSITE" id="PS51702">
    <property type="entry name" value="HTH_MU"/>
    <property type="match status" value="1"/>
</dbReference>
<protein>
    <submittedName>
        <fullName evidence="2">DDE endonuclease</fullName>
    </submittedName>
</protein>
<dbReference type="InterPro" id="IPR015126">
    <property type="entry name" value="Mu_I-gamma"/>
</dbReference>
<sequence length="662" mass="75963">MKEWFSPKELAGVAGLPNNPSNVTRKARSLHWIFRKIEGSKGISFEFSFNSLPEEVQAELLLKNAREKLGGLSAPTRGIAYKNYLPEVIWAPFDKATEKQREDAKHKLELVVAVADLKANGMPLMESLAFVAKQRNEHIGSLKRWYYKVRSFERSDWLPLLLDKHNSQRTGARAEFTEAAWDFFKADYFRNERPQFGSCYERLKRAAREQDWVIPSASSIKRKIQREIPKVQQVYLRDGENALSQYYPAMQRSVADLEAMEWINGDGYQHNVFVQWHNGDIVRPKTWIWQDIRTRKILAYRVDLSENSDSIRLSLMDLIWKYGIPKKCTIDNTRAAANKWMTGGVKNRYRFKVKEDEVTGIIPLLGIELHWTSIQFGKGHGQAKPVERAFSHGGLGELIDKHPKLAGFYTGSGVEDQPDNYNGGKAGASYEDFILALEDGIRTFNEREGRETEICQGVYSFSQVFERDYAEARIRKATNEQMRILMLMSEAVSLKKDGTFELDVGGKVHNRRNRYICTDLIGSPHKKVIVKFDPQDLHNKVWVYSPEMIYLGEAECTDKVAFGDKAAGREHDKARKQWVKAQKLAAKAQQTMSAQEAARYLPEFEEEEPPEPKIIELIQQQGSTLRKVSVIADDEDEENEYEQAQLRGLRELAKQKGLKSNV</sequence>
<dbReference type="GO" id="GO:0006313">
    <property type="term" value="P:DNA transposition"/>
    <property type="evidence" value="ECO:0007669"/>
    <property type="project" value="InterPro"/>
</dbReference>
<dbReference type="Pfam" id="PF02316">
    <property type="entry name" value="HTH_Tnp_Mu_1"/>
    <property type="match status" value="1"/>
</dbReference>
<dbReference type="Gene3D" id="3.30.420.10">
    <property type="entry name" value="Ribonuclease H-like superfamily/Ribonuclease H"/>
    <property type="match status" value="1"/>
</dbReference>
<dbReference type="GO" id="GO:0004803">
    <property type="term" value="F:transposase activity"/>
    <property type="evidence" value="ECO:0007669"/>
    <property type="project" value="InterPro"/>
</dbReference>
<keyword evidence="2" id="KW-0255">Endonuclease</keyword>
<keyword evidence="2" id="KW-0378">Hydrolase</keyword>
<dbReference type="InterPro" id="IPR004189">
    <property type="entry name" value="Phage_Mu_transposase"/>
</dbReference>
<dbReference type="GO" id="GO:0003677">
    <property type="term" value="F:DNA binding"/>
    <property type="evidence" value="ECO:0007669"/>
    <property type="project" value="InterPro"/>
</dbReference>
<dbReference type="Gene3D" id="6.10.250.2550">
    <property type="match status" value="1"/>
</dbReference>
<dbReference type="Pfam" id="PF02914">
    <property type="entry name" value="DDE_2"/>
    <property type="match status" value="1"/>
</dbReference>
<dbReference type="SUPFAM" id="SSF53098">
    <property type="entry name" value="Ribonuclease H-like"/>
    <property type="match status" value="1"/>
</dbReference>
<dbReference type="Gene3D" id="2.30.30.130">
    <property type="entry name" value="Transposase, Mu, C-terminal"/>
    <property type="match status" value="1"/>
</dbReference>
<dbReference type="AlphaFoldDB" id="A0AAX2S545"/>
<dbReference type="SUPFAM" id="SSF50610">
    <property type="entry name" value="mu transposase, C-terminal domain"/>
    <property type="match status" value="1"/>
</dbReference>
<name>A0AAX2S545_HISSO</name>
<dbReference type="InterPro" id="IPR009004">
    <property type="entry name" value="Transposase_Mu_C"/>
</dbReference>
<dbReference type="Pfam" id="PF09299">
    <property type="entry name" value="Mu-transpos_C"/>
    <property type="match status" value="1"/>
</dbReference>
<dbReference type="Gene3D" id="1.10.10.60">
    <property type="entry name" value="Homeodomain-like"/>
    <property type="match status" value="2"/>
</dbReference>
<dbReference type="InterPro" id="IPR009057">
    <property type="entry name" value="Homeodomain-like_sf"/>
</dbReference>
<dbReference type="InterPro" id="IPR012337">
    <property type="entry name" value="RNaseH-like_sf"/>
</dbReference>
<dbReference type="InterPro" id="IPR015378">
    <property type="entry name" value="Transposase-like_Mu_C"/>
</dbReference>
<gene>
    <name evidence="2" type="ORF">E2R48_00750</name>
</gene>
<dbReference type="InterPro" id="IPR036397">
    <property type="entry name" value="RNaseH_sf"/>
</dbReference>
<dbReference type="Gene3D" id="1.10.10.10">
    <property type="entry name" value="Winged helix-like DNA-binding domain superfamily/Winged helix DNA-binding domain"/>
    <property type="match status" value="1"/>
</dbReference>
<dbReference type="SUPFAM" id="SSF46955">
    <property type="entry name" value="Putative DNA-binding domain"/>
    <property type="match status" value="1"/>
</dbReference>
<feature type="domain" description="HTH Mu-type" evidence="1">
    <location>
        <begin position="1"/>
        <end position="68"/>
    </location>
</feature>
<evidence type="ECO:0000313" key="2">
    <source>
        <dbReference type="EMBL" id="TEW31422.1"/>
    </source>
</evidence>
<dbReference type="InterPro" id="IPR003314">
    <property type="entry name" value="Mu-type_HTH"/>
</dbReference>
<dbReference type="SUPFAM" id="SSF46689">
    <property type="entry name" value="Homeodomain-like"/>
    <property type="match status" value="2"/>
</dbReference>
<reference evidence="2 3" key="1">
    <citation type="submission" date="2019-03" db="EMBL/GenBank/DDBJ databases">
        <title>Horizontal Gene Transfer Machinery in Histophilus somni.</title>
        <authorList>
            <person name="Mostafa Nazari M."/>
            <person name="Liljebjelke K."/>
        </authorList>
    </citation>
    <scope>NUCLEOTIDE SEQUENCE [LARGE SCALE GENOMIC DNA]</scope>
    <source>
        <strain evidence="2 3">UOC-EPH-KLM-04</strain>
    </source>
</reference>
<accession>A0AAX2S545</accession>
<dbReference type="Pfam" id="PF09039">
    <property type="entry name" value="HTH_Tnp_Mu_2"/>
    <property type="match status" value="1"/>
</dbReference>
<dbReference type="GO" id="GO:0015074">
    <property type="term" value="P:DNA integration"/>
    <property type="evidence" value="ECO:0007669"/>
    <property type="project" value="InterPro"/>
</dbReference>
<evidence type="ECO:0000313" key="3">
    <source>
        <dbReference type="Proteomes" id="UP000297565"/>
    </source>
</evidence>
<evidence type="ECO:0000259" key="1">
    <source>
        <dbReference type="PROSITE" id="PS51702"/>
    </source>
</evidence>
<dbReference type="RefSeq" id="WP_134244438.1">
    <property type="nucleotide sequence ID" value="NZ_SNRV01000001.1"/>
</dbReference>